<keyword evidence="3" id="KW-0132">Cell division</keyword>
<evidence type="ECO:0000313" key="4">
    <source>
        <dbReference type="Proteomes" id="UP000823486"/>
    </source>
</evidence>
<sequence length="130" mass="15026">MSNLRKRNVSKIDSAYVTQHEKKVQTVEKKKRGLVRRLTVFVAAAVLLSCLLISTLVSQASVLEQKKEQKNKLKNELISLQKQQDDLQDEVVKLNDDEYIAKLARRDYFLSDKGEIIFNLPKKKEDSDSY</sequence>
<name>A0ABS2QN05_9BACI</name>
<feature type="transmembrane region" description="Helical" evidence="2">
    <location>
        <begin position="38"/>
        <end position="57"/>
    </location>
</feature>
<feature type="coiled-coil region" evidence="1">
    <location>
        <begin position="17"/>
        <end position="97"/>
    </location>
</feature>
<dbReference type="InterPro" id="IPR039076">
    <property type="entry name" value="DivIC"/>
</dbReference>
<keyword evidence="2" id="KW-0812">Transmembrane</keyword>
<reference evidence="3 4" key="1">
    <citation type="submission" date="2021-01" db="EMBL/GenBank/DDBJ databases">
        <title>Genomic Encyclopedia of Type Strains, Phase IV (KMG-IV): sequencing the most valuable type-strain genomes for metagenomic binning, comparative biology and taxonomic classification.</title>
        <authorList>
            <person name="Goeker M."/>
        </authorList>
    </citation>
    <scope>NUCLEOTIDE SEQUENCE [LARGE SCALE GENOMIC DNA]</scope>
    <source>
        <strain evidence="3 4">DSM 105482</strain>
    </source>
</reference>
<accession>A0ABS2QN05</accession>
<organism evidence="3 4">
    <name type="scientific">Peribacillus deserti</name>
    <dbReference type="NCBI Taxonomy" id="673318"/>
    <lineage>
        <taxon>Bacteria</taxon>
        <taxon>Bacillati</taxon>
        <taxon>Bacillota</taxon>
        <taxon>Bacilli</taxon>
        <taxon>Bacillales</taxon>
        <taxon>Bacillaceae</taxon>
        <taxon>Peribacillus</taxon>
    </lineage>
</organism>
<dbReference type="PANTHER" id="PTHR40027:SF1">
    <property type="entry name" value="CELL DIVISION PROTEIN DIVIC"/>
    <property type="match status" value="1"/>
</dbReference>
<evidence type="ECO:0000313" key="3">
    <source>
        <dbReference type="EMBL" id="MBM7694551.1"/>
    </source>
</evidence>
<gene>
    <name evidence="3" type="ORF">JOC77_004014</name>
</gene>
<evidence type="ECO:0000256" key="1">
    <source>
        <dbReference type="SAM" id="Coils"/>
    </source>
</evidence>
<evidence type="ECO:0000256" key="2">
    <source>
        <dbReference type="SAM" id="Phobius"/>
    </source>
</evidence>
<proteinExistence type="predicted"/>
<keyword evidence="2" id="KW-0472">Membrane</keyword>
<protein>
    <submittedName>
        <fullName evidence="3">Cell division protein DivIC</fullName>
    </submittedName>
</protein>
<dbReference type="PANTHER" id="PTHR40027">
    <property type="entry name" value="CELL DIVISION PROTEIN DIVIC"/>
    <property type="match status" value="1"/>
</dbReference>
<keyword evidence="2" id="KW-1133">Transmembrane helix</keyword>
<dbReference type="GO" id="GO:0051301">
    <property type="term" value="P:cell division"/>
    <property type="evidence" value="ECO:0007669"/>
    <property type="project" value="UniProtKB-KW"/>
</dbReference>
<dbReference type="InterPro" id="IPR007060">
    <property type="entry name" value="FtsL/DivIC"/>
</dbReference>
<keyword evidence="3" id="KW-0131">Cell cycle</keyword>
<dbReference type="Proteomes" id="UP000823486">
    <property type="component" value="Unassembled WGS sequence"/>
</dbReference>
<keyword evidence="1" id="KW-0175">Coiled coil</keyword>
<dbReference type="RefSeq" id="WP_204547380.1">
    <property type="nucleotide sequence ID" value="NZ_JAFBFI010000027.1"/>
</dbReference>
<comment type="caution">
    <text evidence="3">The sequence shown here is derived from an EMBL/GenBank/DDBJ whole genome shotgun (WGS) entry which is preliminary data.</text>
</comment>
<dbReference type="Pfam" id="PF04977">
    <property type="entry name" value="DivIC"/>
    <property type="match status" value="1"/>
</dbReference>
<keyword evidence="4" id="KW-1185">Reference proteome</keyword>
<dbReference type="EMBL" id="JAFBFI010000027">
    <property type="protein sequence ID" value="MBM7694551.1"/>
    <property type="molecule type" value="Genomic_DNA"/>
</dbReference>